<dbReference type="Gene3D" id="1.10.530.10">
    <property type="match status" value="1"/>
</dbReference>
<evidence type="ECO:0000313" key="2">
    <source>
        <dbReference type="Proteomes" id="UP000592294"/>
    </source>
</evidence>
<reference evidence="1 2" key="1">
    <citation type="submission" date="2020-06" db="EMBL/GenBank/DDBJ databases">
        <title>Whole-genome sequence of Allochromatium humboldtianum DSM 21881, type strain.</title>
        <authorList>
            <person name="Kyndt J.A."/>
            <person name="Meyer T.E."/>
        </authorList>
    </citation>
    <scope>NUCLEOTIDE SEQUENCE [LARGE SCALE GENOMIC DNA]</scope>
    <source>
        <strain evidence="1 2">DSM 21881</strain>
    </source>
</reference>
<sequence length="212" mass="23120">MLERLLVAIMLWSLGLGGAVQAAPPIRLISASSASAVSKAEAGGAFLRGTLWETVAARHGLDPHWLYGVALQESRRRAGPGRAQPWPYTLRSPEGPQFHRSRAEAAHALRQLLARHPPRAIDVGLLQINLHWHGQRVRAPEDLLDARTNLELGARLLAEAVGSAPDDLVLGLGRYHHWRDSSRARAYGRRVLAMAAALEAGVRPQADHINGR</sequence>
<proteinExistence type="predicted"/>
<accession>A0A850R763</accession>
<comment type="caution">
    <text evidence="1">The sequence shown here is derived from an EMBL/GenBank/DDBJ whole genome shotgun (WGS) entry which is preliminary data.</text>
</comment>
<protein>
    <submittedName>
        <fullName evidence="1">Lytic transglycosylase domain-containing protein</fullName>
    </submittedName>
</protein>
<dbReference type="AlphaFoldDB" id="A0A850R763"/>
<gene>
    <name evidence="1" type="ORF">HW932_14840</name>
</gene>
<dbReference type="SUPFAM" id="SSF53955">
    <property type="entry name" value="Lysozyme-like"/>
    <property type="match status" value="1"/>
</dbReference>
<dbReference type="EMBL" id="JABZEO010000010">
    <property type="protein sequence ID" value="NVZ10539.1"/>
    <property type="molecule type" value="Genomic_DNA"/>
</dbReference>
<evidence type="ECO:0000313" key="1">
    <source>
        <dbReference type="EMBL" id="NVZ10539.1"/>
    </source>
</evidence>
<dbReference type="InterPro" id="IPR023346">
    <property type="entry name" value="Lysozyme-like_dom_sf"/>
</dbReference>
<dbReference type="RefSeq" id="WP_176977276.1">
    <property type="nucleotide sequence ID" value="NZ_JABZEO010000010.1"/>
</dbReference>
<organism evidence="1 2">
    <name type="scientific">Allochromatium humboldtianum</name>
    <dbReference type="NCBI Taxonomy" id="504901"/>
    <lineage>
        <taxon>Bacteria</taxon>
        <taxon>Pseudomonadati</taxon>
        <taxon>Pseudomonadota</taxon>
        <taxon>Gammaproteobacteria</taxon>
        <taxon>Chromatiales</taxon>
        <taxon>Chromatiaceae</taxon>
        <taxon>Allochromatium</taxon>
    </lineage>
</organism>
<keyword evidence="2" id="KW-1185">Reference proteome</keyword>
<name>A0A850R763_9GAMM</name>
<dbReference type="Proteomes" id="UP000592294">
    <property type="component" value="Unassembled WGS sequence"/>
</dbReference>